<comment type="caution">
    <text evidence="3">The sequence shown here is derived from an EMBL/GenBank/DDBJ whole genome shotgun (WGS) entry which is preliminary data.</text>
</comment>
<comment type="similarity">
    <text evidence="1 2">Belongs to the UPF0102 family.</text>
</comment>
<dbReference type="EMBL" id="AZXY01000002">
    <property type="protein sequence ID" value="KSZ59704.1"/>
    <property type="molecule type" value="Genomic_DNA"/>
</dbReference>
<dbReference type="InterPro" id="IPR003509">
    <property type="entry name" value="UPF0102_YraN-like"/>
</dbReference>
<dbReference type="GeneID" id="29936346"/>
<keyword evidence="3" id="KW-0540">Nuclease</keyword>
<dbReference type="NCBIfam" id="NF009154">
    <property type="entry name" value="PRK12497.3-3"/>
    <property type="match status" value="1"/>
</dbReference>
<name>A0A0V9UNX4_9NOCA</name>
<gene>
    <name evidence="3" type="ORF">Z045_05935</name>
</gene>
<dbReference type="Proteomes" id="UP000053060">
    <property type="component" value="Unassembled WGS sequence"/>
</dbReference>
<evidence type="ECO:0000313" key="4">
    <source>
        <dbReference type="Proteomes" id="UP000053060"/>
    </source>
</evidence>
<dbReference type="GO" id="GO:0003676">
    <property type="term" value="F:nucleic acid binding"/>
    <property type="evidence" value="ECO:0007669"/>
    <property type="project" value="InterPro"/>
</dbReference>
<protein>
    <recommendedName>
        <fullName evidence="2">UPF0102 protein Z045_05935</fullName>
    </recommendedName>
</protein>
<dbReference type="GO" id="GO:0004519">
    <property type="term" value="F:endonuclease activity"/>
    <property type="evidence" value="ECO:0007669"/>
    <property type="project" value="UniProtKB-KW"/>
</dbReference>
<dbReference type="HAMAP" id="MF_00048">
    <property type="entry name" value="UPF0102"/>
    <property type="match status" value="1"/>
</dbReference>
<dbReference type="Gene3D" id="3.40.1350.10">
    <property type="match status" value="1"/>
</dbReference>
<dbReference type="PANTHER" id="PTHR34039">
    <property type="entry name" value="UPF0102 PROTEIN YRAN"/>
    <property type="match status" value="1"/>
</dbReference>
<dbReference type="PATRIC" id="fig|1441730.3.peg.1261"/>
<keyword evidence="3" id="KW-0255">Endonuclease</keyword>
<evidence type="ECO:0000313" key="3">
    <source>
        <dbReference type="EMBL" id="KSZ59704.1"/>
    </source>
</evidence>
<dbReference type="Pfam" id="PF02021">
    <property type="entry name" value="UPF0102"/>
    <property type="match status" value="1"/>
</dbReference>
<sequence length="124" mass="13895">MQGTNRTSHNRDLGARGEDLAAEYLESTGMVVLERNWRSRYGELDLIAQDGASVVFVEVKTRTGTGYGTPAEAVTPAKAERIRRLAGQWLSEQTRRWSHIRVDVVTVLLARGHAPEITHRKQVL</sequence>
<dbReference type="CDD" id="cd20736">
    <property type="entry name" value="PoNe_Nuclease"/>
    <property type="match status" value="1"/>
</dbReference>
<keyword evidence="3" id="KW-0378">Hydrolase</keyword>
<dbReference type="SUPFAM" id="SSF52980">
    <property type="entry name" value="Restriction endonuclease-like"/>
    <property type="match status" value="1"/>
</dbReference>
<dbReference type="RefSeq" id="WP_019289117.1">
    <property type="nucleotide sequence ID" value="NZ_AZXY01000002.1"/>
</dbReference>
<proteinExistence type="inferred from homology"/>
<dbReference type="AlphaFoldDB" id="A0A0V9UNX4"/>
<dbReference type="NCBIfam" id="TIGR00252">
    <property type="entry name" value="YraN family protein"/>
    <property type="match status" value="1"/>
</dbReference>
<reference evidence="3 4" key="2">
    <citation type="journal article" date="2016" name="Genome Announc.">
        <title>Draft Genome Sequence of a Versatile Hydrocarbon-Degrading Bacterium, Rhodococcus pyridinivorans Strain KG-16, Collected from Oil Fields in India.</title>
        <authorList>
            <person name="Aggarwal R.K."/>
            <person name="Dawar C."/>
            <person name="Phanindranath R."/>
            <person name="Mutnuri L."/>
            <person name="Dayal A.M."/>
        </authorList>
    </citation>
    <scope>NUCLEOTIDE SEQUENCE [LARGE SCALE GENOMIC DNA]</scope>
    <source>
        <strain evidence="3 4">KG-16</strain>
    </source>
</reference>
<dbReference type="PANTHER" id="PTHR34039:SF1">
    <property type="entry name" value="UPF0102 PROTEIN YRAN"/>
    <property type="match status" value="1"/>
</dbReference>
<dbReference type="InterPro" id="IPR011335">
    <property type="entry name" value="Restrct_endonuc-II-like"/>
</dbReference>
<evidence type="ECO:0000256" key="2">
    <source>
        <dbReference type="HAMAP-Rule" id="MF_00048"/>
    </source>
</evidence>
<dbReference type="NCBIfam" id="NF009150">
    <property type="entry name" value="PRK12497.1-3"/>
    <property type="match status" value="1"/>
</dbReference>
<accession>A0A0V9UNX4</accession>
<dbReference type="InterPro" id="IPR011856">
    <property type="entry name" value="tRNA_endonuc-like_dom_sf"/>
</dbReference>
<organism evidence="3 4">
    <name type="scientific">Rhodococcus pyridinivorans KG-16</name>
    <dbReference type="NCBI Taxonomy" id="1441730"/>
    <lineage>
        <taxon>Bacteria</taxon>
        <taxon>Bacillati</taxon>
        <taxon>Actinomycetota</taxon>
        <taxon>Actinomycetes</taxon>
        <taxon>Mycobacteriales</taxon>
        <taxon>Nocardiaceae</taxon>
        <taxon>Rhodococcus</taxon>
    </lineage>
</organism>
<evidence type="ECO:0000256" key="1">
    <source>
        <dbReference type="ARBA" id="ARBA00006738"/>
    </source>
</evidence>
<reference evidence="4" key="1">
    <citation type="submission" date="2015-01" db="EMBL/GenBank/DDBJ databases">
        <title>Draft genome sequence of Rhodococcus pyridinivorans strain KG-16, a hydrocarbon-degrading bacterium.</title>
        <authorList>
            <person name="Aggarwal R.K."/>
            <person name="Dawar C."/>
        </authorList>
    </citation>
    <scope>NUCLEOTIDE SEQUENCE [LARGE SCALE GENOMIC DNA]</scope>
    <source>
        <strain evidence="4">KG-16</strain>
    </source>
</reference>